<evidence type="ECO:0000259" key="2">
    <source>
        <dbReference type="PROSITE" id="PS51707"/>
    </source>
</evidence>
<dbReference type="PROSITE" id="PS51708">
    <property type="entry name" value="CHAD"/>
    <property type="match status" value="1"/>
</dbReference>
<dbReference type="SUPFAM" id="SSF55154">
    <property type="entry name" value="CYTH-like phosphatases"/>
    <property type="match status" value="1"/>
</dbReference>
<accession>A0A1H0R7S6</accession>
<organism evidence="4 5">
    <name type="scientific">Klenkia soli</name>
    <dbReference type="NCBI Taxonomy" id="1052260"/>
    <lineage>
        <taxon>Bacteria</taxon>
        <taxon>Bacillati</taxon>
        <taxon>Actinomycetota</taxon>
        <taxon>Actinomycetes</taxon>
        <taxon>Geodermatophilales</taxon>
        <taxon>Geodermatophilaceae</taxon>
        <taxon>Klenkia</taxon>
    </lineage>
</organism>
<reference evidence="5" key="1">
    <citation type="submission" date="2016-10" db="EMBL/GenBank/DDBJ databases">
        <authorList>
            <person name="Varghese N."/>
            <person name="Submissions S."/>
        </authorList>
    </citation>
    <scope>NUCLEOTIDE SEQUENCE [LARGE SCALE GENOMIC DNA]</scope>
    <source>
        <strain evidence="5">DSM 45843</strain>
    </source>
</reference>
<feature type="compositionally biased region" description="Basic and acidic residues" evidence="1">
    <location>
        <begin position="245"/>
        <end position="258"/>
    </location>
</feature>
<dbReference type="PANTHER" id="PTHR39339">
    <property type="entry name" value="SLR1444 PROTEIN"/>
    <property type="match status" value="1"/>
</dbReference>
<dbReference type="Gene3D" id="1.40.20.10">
    <property type="entry name" value="CHAD domain"/>
    <property type="match status" value="1"/>
</dbReference>
<dbReference type="PANTHER" id="PTHR39339:SF1">
    <property type="entry name" value="CHAD DOMAIN-CONTAINING PROTEIN"/>
    <property type="match status" value="1"/>
</dbReference>
<dbReference type="InterPro" id="IPR033469">
    <property type="entry name" value="CYTH-like_dom_sf"/>
</dbReference>
<dbReference type="EMBL" id="FNIR01000011">
    <property type="protein sequence ID" value="SDP25106.1"/>
    <property type="molecule type" value="Genomic_DNA"/>
</dbReference>
<sequence>MATEHTEIERKFDVDETFALPDLSGVPGVASVGAPVVHELAATYYDTADLRLARAKITLRRRTGGPDEGWHLKLPAAAGARRELRSPLGRAVKAPPRAVLTPVLGVVRRAPSSQVATLHTRRTVVTLLGEDGRVLVEVADDQVTGTALPAAAGEAAVVTTWREVEVELVDGDEELLGAVGAELVVSGARPSPSAAKLTRVLADRLAGPPPATVQDEADDEADDTGDDTGDTDGGAPEPVVEEPLPEGKKARAKEIARREQAAKAAAAAAKKEAKKAKKASEAAAAEAAEQARLAAVPKAGAVVVAALAEQLAALQRADLMVRTDVPDGVHQVRVAARRIRSILAAYRPVLDRTRTDAVRDELRWLGQELSGTRDAEVSVEHLRELVAAQPVEFVLGPVAARLQQAELQGETAGTGHAVAALSTPRYLTLLDTLHALVEQPPLAQRAGEPAADVVADVLRHTVKRLRKLVDAAEDAEFAEPEGAGQEAVDSPYELALHEVRKAGKRVRYTAEVAAPVLDGGAKRRSGAVMGVVDAMKQLQDVLGDRQDTVVTRELCRTVGLAAFAAGENAWTYGRLHALEEARAMQAERDFWALWPSLAPVLNGVTGKR</sequence>
<dbReference type="Gene3D" id="2.40.320.10">
    <property type="entry name" value="Hypothetical Protein Pfu-838710-001"/>
    <property type="match status" value="1"/>
</dbReference>
<protein>
    <submittedName>
        <fullName evidence="4">CHAD domain-containing protein</fullName>
    </submittedName>
</protein>
<dbReference type="RefSeq" id="WP_091247502.1">
    <property type="nucleotide sequence ID" value="NZ_FNIR01000011.1"/>
</dbReference>
<keyword evidence="5" id="KW-1185">Reference proteome</keyword>
<evidence type="ECO:0000256" key="1">
    <source>
        <dbReference type="SAM" id="MobiDB-lite"/>
    </source>
</evidence>
<dbReference type="CDD" id="cd07374">
    <property type="entry name" value="CYTH-like_Pase"/>
    <property type="match status" value="1"/>
</dbReference>
<dbReference type="PROSITE" id="PS51707">
    <property type="entry name" value="CYTH"/>
    <property type="match status" value="1"/>
</dbReference>
<name>A0A1H0R7S6_9ACTN</name>
<feature type="domain" description="CYTH" evidence="2">
    <location>
        <begin position="5"/>
        <end position="207"/>
    </location>
</feature>
<dbReference type="InterPro" id="IPR007899">
    <property type="entry name" value="CHAD_dom"/>
</dbReference>
<dbReference type="OrthoDB" id="9777271at2"/>
<dbReference type="AlphaFoldDB" id="A0A1H0R7S6"/>
<dbReference type="SMART" id="SM00880">
    <property type="entry name" value="CHAD"/>
    <property type="match status" value="1"/>
</dbReference>
<proteinExistence type="predicted"/>
<dbReference type="InterPro" id="IPR023577">
    <property type="entry name" value="CYTH_domain"/>
</dbReference>
<evidence type="ECO:0000259" key="3">
    <source>
        <dbReference type="PROSITE" id="PS51708"/>
    </source>
</evidence>
<dbReference type="SMART" id="SM01118">
    <property type="entry name" value="CYTH"/>
    <property type="match status" value="1"/>
</dbReference>
<dbReference type="STRING" id="1052260.SAMN05660199_03481"/>
<dbReference type="Pfam" id="PF01928">
    <property type="entry name" value="CYTH"/>
    <property type="match status" value="1"/>
</dbReference>
<dbReference type="Pfam" id="PF05235">
    <property type="entry name" value="CHAD"/>
    <property type="match status" value="1"/>
</dbReference>
<dbReference type="InterPro" id="IPR038186">
    <property type="entry name" value="CHAD_dom_sf"/>
</dbReference>
<evidence type="ECO:0000313" key="5">
    <source>
        <dbReference type="Proteomes" id="UP000199088"/>
    </source>
</evidence>
<dbReference type="Proteomes" id="UP000199088">
    <property type="component" value="Unassembled WGS sequence"/>
</dbReference>
<feature type="compositionally biased region" description="Acidic residues" evidence="1">
    <location>
        <begin position="215"/>
        <end position="230"/>
    </location>
</feature>
<gene>
    <name evidence="4" type="ORF">SAMN05660199_03481</name>
</gene>
<evidence type="ECO:0000313" key="4">
    <source>
        <dbReference type="EMBL" id="SDP25106.1"/>
    </source>
</evidence>
<feature type="domain" description="CHAD" evidence="3">
    <location>
        <begin position="296"/>
        <end position="599"/>
    </location>
</feature>
<feature type="region of interest" description="Disordered" evidence="1">
    <location>
        <begin position="206"/>
        <end position="258"/>
    </location>
</feature>